<accession>A0A2A6FR32</accession>
<name>A0A2A6FR32_9MICO</name>
<dbReference type="Proteomes" id="UP000219994">
    <property type="component" value="Unassembled WGS sequence"/>
</dbReference>
<gene>
    <name evidence="2" type="ORF">B5766_07340</name>
</gene>
<evidence type="ECO:0000313" key="3">
    <source>
        <dbReference type="Proteomes" id="UP000219994"/>
    </source>
</evidence>
<sequence>MLPGVVVTLGSILLFAACSSQDAPGPVAPVPTARAVFDERTGEIRFPIDDYSLVSTWADRDIFATALNIDLGRCMRAKGFVFRADQVPKTNTEDHTADRRYGLWDVEEAKRLGLSAPNPPFSQVFKDDHAAGGAKWEAAIEDCQANPSPDFAGVYPTNEELAGATLPNRIANDASSWAREQPEWNAAREAWWACLRKDGLTPETSSQSWSVSESIAIPRDEDGVALPDNPQSIRIAYSQARCNVETGMAQTLGNLEASYQAALIAKNQAALNILKTEKIERLKRARDFIAKNG</sequence>
<keyword evidence="1" id="KW-0732">Signal</keyword>
<dbReference type="AlphaFoldDB" id="A0A2A6FR32"/>
<comment type="caution">
    <text evidence="2">The sequence shown here is derived from an EMBL/GenBank/DDBJ whole genome shotgun (WGS) entry which is preliminary data.</text>
</comment>
<proteinExistence type="predicted"/>
<evidence type="ECO:0000313" key="2">
    <source>
        <dbReference type="EMBL" id="PDQ35128.1"/>
    </source>
</evidence>
<evidence type="ECO:0008006" key="4">
    <source>
        <dbReference type="Google" id="ProtNLM"/>
    </source>
</evidence>
<reference evidence="3" key="1">
    <citation type="submission" date="2017-03" db="EMBL/GenBank/DDBJ databases">
        <authorList>
            <person name="Lund M.B."/>
        </authorList>
    </citation>
    <scope>NUCLEOTIDE SEQUENCE [LARGE SCALE GENOMIC DNA]</scope>
</reference>
<evidence type="ECO:0000256" key="1">
    <source>
        <dbReference type="SAM" id="SignalP"/>
    </source>
</evidence>
<feature type="chain" id="PRO_5012382289" description="Sulfatase-modifying factor enzyme domain-containing protein" evidence="1">
    <location>
        <begin position="23"/>
        <end position="293"/>
    </location>
</feature>
<dbReference type="EMBL" id="NAEP01000039">
    <property type="protein sequence ID" value="PDQ35128.1"/>
    <property type="molecule type" value="Genomic_DNA"/>
</dbReference>
<protein>
    <recommendedName>
        <fullName evidence="4">Sulfatase-modifying factor enzyme domain-containing protein</fullName>
    </recommendedName>
</protein>
<feature type="signal peptide" evidence="1">
    <location>
        <begin position="1"/>
        <end position="22"/>
    </location>
</feature>
<organism evidence="2 3">
    <name type="scientific">Candidatus Lumbricidiphila eiseniae</name>
    <dbReference type="NCBI Taxonomy" id="1969409"/>
    <lineage>
        <taxon>Bacteria</taxon>
        <taxon>Bacillati</taxon>
        <taxon>Actinomycetota</taxon>
        <taxon>Actinomycetes</taxon>
        <taxon>Micrococcales</taxon>
        <taxon>Microbacteriaceae</taxon>
        <taxon>Candidatus Lumbricidiphila</taxon>
    </lineage>
</organism>